<evidence type="ECO:0000313" key="1">
    <source>
        <dbReference type="EMBL" id="CAH6719668.1"/>
    </source>
</evidence>
<dbReference type="Proteomes" id="UP001152531">
    <property type="component" value="Unassembled WGS sequence"/>
</dbReference>
<organism evidence="1 2">
    <name type="scientific">[Candida] jaroonii</name>
    <dbReference type="NCBI Taxonomy" id="467808"/>
    <lineage>
        <taxon>Eukaryota</taxon>
        <taxon>Fungi</taxon>
        <taxon>Dikarya</taxon>
        <taxon>Ascomycota</taxon>
        <taxon>Saccharomycotina</taxon>
        <taxon>Pichiomycetes</taxon>
        <taxon>Debaryomycetaceae</taxon>
        <taxon>Yamadazyma</taxon>
    </lineage>
</organism>
<dbReference type="EMBL" id="CALSDN010000002">
    <property type="protein sequence ID" value="CAH6719668.1"/>
    <property type="molecule type" value="Genomic_DNA"/>
</dbReference>
<keyword evidence="2" id="KW-1185">Reference proteome</keyword>
<reference evidence="1" key="1">
    <citation type="submission" date="2022-06" db="EMBL/GenBank/DDBJ databases">
        <authorList>
            <person name="Legras J.-L."/>
            <person name="Devillers H."/>
            <person name="Grondin C."/>
        </authorList>
    </citation>
    <scope>NUCLEOTIDE SEQUENCE</scope>
    <source>
        <strain evidence="1">CLIB 1444</strain>
    </source>
</reference>
<accession>A0ACA9Y4D1</accession>
<proteinExistence type="predicted"/>
<evidence type="ECO:0000313" key="2">
    <source>
        <dbReference type="Proteomes" id="UP001152531"/>
    </source>
</evidence>
<name>A0ACA9Y4D1_9ASCO</name>
<sequence>MSGSFWKFSNGFTSVSNVSTLIENYQINGDGNKLNVLMKLMDEDDLLQELVSNNSALLEFLRDDEILDILFDLVIKEGLLEDLIGDVSKLDIKDEDEDNEKDDTDKKAEDKDDDKDIDQDDEDKIDDDKDDKDDKDDESDNEKNDESDDETDEERNSRRATIATEILSADVWSLTDTVMESTTNLNKLWNVLDNPTPLSINLSTYFMKIMEHLLDMKCDEMIQYLIENQSNLVDKFVNHLSNHPLTDFLLKLISTDKPDNSTGIIDFFQNQQLIPKLIESLNPKEGDSAMVEQTAAADCLKALITISANSTTDNSTIGPNELTRELVSYEMMSKLCDIMEKGGYALSNGVGIIIEIIRKNNSDYDILPILYITLESHPPTGRDPIYLGYLLKVFSERIGKFNLMLSSGRTSSVTPTKLVTSLGQIEPLGFERFKVCELIAELLHCSNMALLNDNKGFEVVKERNELREKMKAYDPISFKYNEVIILPEDKEKFDKDHDFNDTIDSFNLKDDSVLHNYDDEPHENANLSEEEIRANPVLGDQWKISLYDTEIINNILEMFFKFPWNNFLHNVVFDIVQQVLNGSMDIGFNKFLSIDLFDRGDITNKIIKGQKLCDVFEKENHGLRLGYMGHLTLIAEEVVKFIQSYPTNTLSEVIDEKINEEAWEEYVSNILYDTREKYNAILGGGDEDDEDDEDDNISNTFDESSGEVIEESDYKSGFLFEDKKDEDDDHFSNYMTQELVNPELPDKSDEEISSSDEDDEPRNDYIDPNDDGNSYKKFNPLYDENGTLISEKGELSDSDEEEGDEDEEEEEKTLTRSNSKS</sequence>
<gene>
    <name evidence="1" type="ORF">CLIB1444_02S13806</name>
</gene>
<comment type="caution">
    <text evidence="1">The sequence shown here is derived from an EMBL/GenBank/DDBJ whole genome shotgun (WGS) entry which is preliminary data.</text>
</comment>
<protein>
    <submittedName>
        <fullName evidence="1">SIT4-associating protein Sap190p</fullName>
    </submittedName>
</protein>